<dbReference type="Pfam" id="PF00078">
    <property type="entry name" value="RVT_1"/>
    <property type="match status" value="1"/>
</dbReference>
<dbReference type="SUPFAM" id="SSF56672">
    <property type="entry name" value="DNA/RNA polymerases"/>
    <property type="match status" value="1"/>
</dbReference>
<sequence length="169" mass="19446">EKELRMVVSGLKNGKTPGWDGVAVELVKNGYECLKEWLLKLYNACFEFGIFPNVWKRGTIVTLLKGEDRDTGSASSYRPICLLPVLGKIMEKLIVLKMEDLFYEKVSERQYGFMRGKSTEQAIVRLRNMVESRREKYVVGIFLDMSGVFDRVWWPGVLWLLRDAGVKGD</sequence>
<keyword evidence="2" id="KW-0808">Transferase</keyword>
<reference evidence="2" key="1">
    <citation type="submission" date="2016-04" db="EMBL/GenBank/DDBJ databases">
        <authorList>
            <person name="Calderon-Fernandez G.M.Sr."/>
        </authorList>
    </citation>
    <scope>NUCLEOTIDE SEQUENCE</scope>
    <source>
        <strain evidence="2">Int1</strain>
        <tissue evidence="2">Integument</tissue>
    </source>
</reference>
<keyword evidence="2" id="KW-0548">Nucleotidyltransferase</keyword>
<dbReference type="InterPro" id="IPR000477">
    <property type="entry name" value="RT_dom"/>
</dbReference>
<protein>
    <submittedName>
        <fullName evidence="2">Reverse transcriptase</fullName>
    </submittedName>
</protein>
<keyword evidence="2" id="KW-0695">RNA-directed DNA polymerase</keyword>
<name>A0A161MGD9_TRIIF</name>
<dbReference type="EMBL" id="GEMB01003072">
    <property type="protein sequence ID" value="JAS00136.1"/>
    <property type="molecule type" value="Transcribed_RNA"/>
</dbReference>
<dbReference type="InterPro" id="IPR043502">
    <property type="entry name" value="DNA/RNA_pol_sf"/>
</dbReference>
<evidence type="ECO:0000259" key="1">
    <source>
        <dbReference type="Pfam" id="PF00078"/>
    </source>
</evidence>
<organism evidence="2">
    <name type="scientific">Triatoma infestans</name>
    <name type="common">Assassin bug</name>
    <dbReference type="NCBI Taxonomy" id="30076"/>
    <lineage>
        <taxon>Eukaryota</taxon>
        <taxon>Metazoa</taxon>
        <taxon>Ecdysozoa</taxon>
        <taxon>Arthropoda</taxon>
        <taxon>Hexapoda</taxon>
        <taxon>Insecta</taxon>
        <taxon>Pterygota</taxon>
        <taxon>Neoptera</taxon>
        <taxon>Paraneoptera</taxon>
        <taxon>Hemiptera</taxon>
        <taxon>Heteroptera</taxon>
        <taxon>Panheteroptera</taxon>
        <taxon>Cimicomorpha</taxon>
        <taxon>Reduviidae</taxon>
        <taxon>Triatominae</taxon>
        <taxon>Triatoma</taxon>
    </lineage>
</organism>
<dbReference type="AlphaFoldDB" id="A0A161MGD9"/>
<proteinExistence type="predicted"/>
<reference evidence="2" key="2">
    <citation type="journal article" date="2017" name="J. Med. Entomol.">
        <title>Transcriptome Analysis of the Triatoma infestans (Hemiptera: Reduviidae) Integument.</title>
        <authorList>
            <person name="Calderon-Fernandez G.M."/>
            <person name="Moriconi D.E."/>
            <person name="Dulbecco A.B."/>
            <person name="Juarez M.P."/>
        </authorList>
    </citation>
    <scope>NUCLEOTIDE SEQUENCE</scope>
    <source>
        <strain evidence="2">Int1</strain>
        <tissue evidence="2">Integument</tissue>
    </source>
</reference>
<dbReference type="GO" id="GO:0003964">
    <property type="term" value="F:RNA-directed DNA polymerase activity"/>
    <property type="evidence" value="ECO:0007669"/>
    <property type="project" value="UniProtKB-KW"/>
</dbReference>
<feature type="non-terminal residue" evidence="2">
    <location>
        <position position="169"/>
    </location>
</feature>
<evidence type="ECO:0000313" key="2">
    <source>
        <dbReference type="EMBL" id="JAS00136.1"/>
    </source>
</evidence>
<feature type="domain" description="Reverse transcriptase" evidence="1">
    <location>
        <begin position="74"/>
        <end position="156"/>
    </location>
</feature>
<accession>A0A161MGD9</accession>
<dbReference type="PANTHER" id="PTHR19446">
    <property type="entry name" value="REVERSE TRANSCRIPTASES"/>
    <property type="match status" value="1"/>
</dbReference>
<feature type="non-terminal residue" evidence="2">
    <location>
        <position position="1"/>
    </location>
</feature>